<feature type="transmembrane region" description="Helical" evidence="1">
    <location>
        <begin position="165"/>
        <end position="191"/>
    </location>
</feature>
<dbReference type="AlphaFoldDB" id="A0ABD5VIZ1"/>
<keyword evidence="1" id="KW-1133">Transmembrane helix</keyword>
<name>A0ABD5VIZ1_9EURY</name>
<protein>
    <submittedName>
        <fullName evidence="2">Uncharacterized protein</fullName>
    </submittedName>
</protein>
<evidence type="ECO:0000313" key="3">
    <source>
        <dbReference type="Proteomes" id="UP001596395"/>
    </source>
</evidence>
<dbReference type="RefSeq" id="WP_336351382.1">
    <property type="nucleotide sequence ID" value="NZ_JAZAQL010000003.1"/>
</dbReference>
<feature type="transmembrane region" description="Helical" evidence="1">
    <location>
        <begin position="86"/>
        <end position="107"/>
    </location>
</feature>
<reference evidence="2 3" key="1">
    <citation type="journal article" date="2019" name="Int. J. Syst. Evol. Microbiol.">
        <title>The Global Catalogue of Microorganisms (GCM) 10K type strain sequencing project: providing services to taxonomists for standard genome sequencing and annotation.</title>
        <authorList>
            <consortium name="The Broad Institute Genomics Platform"/>
            <consortium name="The Broad Institute Genome Sequencing Center for Infectious Disease"/>
            <person name="Wu L."/>
            <person name="Ma J."/>
        </authorList>
    </citation>
    <scope>NUCLEOTIDE SEQUENCE [LARGE SCALE GENOMIC DNA]</scope>
    <source>
        <strain evidence="2 3">GX26</strain>
    </source>
</reference>
<evidence type="ECO:0000313" key="2">
    <source>
        <dbReference type="EMBL" id="MFC6954433.1"/>
    </source>
</evidence>
<dbReference type="Proteomes" id="UP001596395">
    <property type="component" value="Unassembled WGS sequence"/>
</dbReference>
<dbReference type="Pfam" id="PF24412">
    <property type="entry name" value="DUF7546"/>
    <property type="match status" value="1"/>
</dbReference>
<accession>A0ABD5VIZ1</accession>
<feature type="transmembrane region" description="Helical" evidence="1">
    <location>
        <begin position="21"/>
        <end position="44"/>
    </location>
</feature>
<dbReference type="InterPro" id="IPR055968">
    <property type="entry name" value="DUF7546"/>
</dbReference>
<comment type="caution">
    <text evidence="2">The sequence shown here is derived from an EMBL/GenBank/DDBJ whole genome shotgun (WGS) entry which is preliminary data.</text>
</comment>
<feature type="transmembrane region" description="Helical" evidence="1">
    <location>
        <begin position="127"/>
        <end position="153"/>
    </location>
</feature>
<evidence type="ECO:0000256" key="1">
    <source>
        <dbReference type="SAM" id="Phobius"/>
    </source>
</evidence>
<keyword evidence="3" id="KW-1185">Reference proteome</keyword>
<proteinExistence type="predicted"/>
<sequence>MSDARTDSTDRVAAVLDRAASALAASTPWLALAVVQLVVVLGYAVVAEVAVTEPRYAFYPVVWLTVGAAAVWHAPSAAGSRRRRALAAAVALAYLAVLLWFTGTVYVMPEWMYSLSAFGGLPGWAPIVTLMVGPVGASVVPFVVAGYAALAYLTYVALTRATRGLAAAVLGPATCVGCVAAGVSGLLAVFGGTGVTVGFTGALGATGGVGGAAYDAATVVYLVAVTALATVD</sequence>
<keyword evidence="1" id="KW-0812">Transmembrane</keyword>
<feature type="transmembrane region" description="Helical" evidence="1">
    <location>
        <begin position="211"/>
        <end position="231"/>
    </location>
</feature>
<organism evidence="2 3">
    <name type="scientific">Halorubellus litoreus</name>
    <dbReference type="NCBI Taxonomy" id="755308"/>
    <lineage>
        <taxon>Archaea</taxon>
        <taxon>Methanobacteriati</taxon>
        <taxon>Methanobacteriota</taxon>
        <taxon>Stenosarchaea group</taxon>
        <taxon>Halobacteria</taxon>
        <taxon>Halobacteriales</taxon>
        <taxon>Halorubellaceae</taxon>
        <taxon>Halorubellus</taxon>
    </lineage>
</organism>
<feature type="transmembrane region" description="Helical" evidence="1">
    <location>
        <begin position="56"/>
        <end position="74"/>
    </location>
</feature>
<keyword evidence="1" id="KW-0472">Membrane</keyword>
<dbReference type="EMBL" id="JBHSXN010000003">
    <property type="protein sequence ID" value="MFC6954433.1"/>
    <property type="molecule type" value="Genomic_DNA"/>
</dbReference>
<gene>
    <name evidence="2" type="ORF">ACFQGB_16335</name>
</gene>